<dbReference type="Proteomes" id="UP000326729">
    <property type="component" value="Unassembled WGS sequence"/>
</dbReference>
<evidence type="ECO:0000313" key="2">
    <source>
        <dbReference type="EMBL" id="VVN08831.1"/>
    </source>
</evidence>
<dbReference type="EMBL" id="CABVGY010000022">
    <property type="protein sequence ID" value="VVN08831.1"/>
    <property type="molecule type" value="Genomic_DNA"/>
</dbReference>
<sequence length="364" mass="39848">MVEHQLAGLDFREVENLVDDAQQAVGGFFDGAQVVELAWGQLAFLQQVSETENAVERRADFMTHVGEEFGLDPARFQGFLARQVQFDVLDLDGFQVLAHVFGGLVDAVLQFFLGILQGAGHAVDARRQLVQFLAAEGRQAGFQVTVLELSHGLLDLAQRPIDRAAHAQGQQCRTDQPPDDQHQAGEQAAVTAQQHAVMGQFKFDPAQQAVGFFGNHVAGQVAVFAEHRQQVAGRIAAAAALHLRATAGGRLVEHGRPGVGQQRAVGSQEGHGPYIGLFQGLGSDAFEQFVVLMAHRWRRQWRQLLGDHFAALHELGLQVSLLHPGKITPQHQRHQAGRQQGQQQHAAFDSQFLEHASLLHPAIH</sequence>
<dbReference type="AntiFam" id="ANF00201">
    <property type="entry name" value="Shadow ORF (opposite gacS)"/>
</dbReference>
<gene>
    <name evidence="2" type="ORF">PS659_03748</name>
</gene>
<reference evidence="2 3" key="1">
    <citation type="submission" date="2019-09" db="EMBL/GenBank/DDBJ databases">
        <authorList>
            <person name="Chandra G."/>
            <person name="Truman W A."/>
        </authorList>
    </citation>
    <scope>NUCLEOTIDE SEQUENCE [LARGE SCALE GENOMIC DNA]</scope>
    <source>
        <strain evidence="2">PS659</strain>
    </source>
</reference>
<evidence type="ECO:0000313" key="3">
    <source>
        <dbReference type="Proteomes" id="UP000326729"/>
    </source>
</evidence>
<evidence type="ECO:0000256" key="1">
    <source>
        <dbReference type="SAM" id="MobiDB-lite"/>
    </source>
</evidence>
<proteinExistence type="predicted"/>
<feature type="region of interest" description="Disordered" evidence="1">
    <location>
        <begin position="165"/>
        <end position="184"/>
    </location>
</feature>
<accession>A0A5E6UV84</accession>
<protein>
    <submittedName>
        <fullName evidence="2">Uncharacterized protein</fullName>
    </submittedName>
</protein>
<organism evidence="2 3">
    <name type="scientific">Pseudomonas fluorescens</name>
    <dbReference type="NCBI Taxonomy" id="294"/>
    <lineage>
        <taxon>Bacteria</taxon>
        <taxon>Pseudomonadati</taxon>
        <taxon>Pseudomonadota</taxon>
        <taxon>Gammaproteobacteria</taxon>
        <taxon>Pseudomonadales</taxon>
        <taxon>Pseudomonadaceae</taxon>
        <taxon>Pseudomonas</taxon>
    </lineage>
</organism>
<name>A0A5E6UV84_PSEFL</name>
<dbReference type="AlphaFoldDB" id="A0A5E6UV84"/>